<dbReference type="Pfam" id="PF00924">
    <property type="entry name" value="MS_channel_2nd"/>
    <property type="match status" value="1"/>
</dbReference>
<evidence type="ECO:0000313" key="7">
    <source>
        <dbReference type="EMBL" id="ALE18057.1"/>
    </source>
</evidence>
<dbReference type="Gene3D" id="2.30.30.60">
    <property type="match status" value="1"/>
</dbReference>
<proteinExistence type="predicted"/>
<protein>
    <submittedName>
        <fullName evidence="7">Small-conductance mechanosensitive channel</fullName>
    </submittedName>
</protein>
<keyword evidence="4 5" id="KW-0472">Membrane</keyword>
<organism evidence="7 8">
    <name type="scientific">Altererythrobacter epoxidivorans</name>
    <dbReference type="NCBI Taxonomy" id="361183"/>
    <lineage>
        <taxon>Bacteria</taxon>
        <taxon>Pseudomonadati</taxon>
        <taxon>Pseudomonadota</taxon>
        <taxon>Alphaproteobacteria</taxon>
        <taxon>Sphingomonadales</taxon>
        <taxon>Erythrobacteraceae</taxon>
        <taxon>Altererythrobacter</taxon>
    </lineage>
</organism>
<dbReference type="AlphaFoldDB" id="A0A0M5L7M0"/>
<keyword evidence="3 5" id="KW-1133">Transmembrane helix</keyword>
<name>A0A0M5L7M0_9SPHN</name>
<dbReference type="GO" id="GO:0008381">
    <property type="term" value="F:mechanosensitive monoatomic ion channel activity"/>
    <property type="evidence" value="ECO:0007669"/>
    <property type="project" value="UniProtKB-ARBA"/>
</dbReference>
<dbReference type="KEGG" id="aep:AMC99_02786"/>
<keyword evidence="8" id="KW-1185">Reference proteome</keyword>
<dbReference type="EMBL" id="CP012669">
    <property type="protein sequence ID" value="ALE18057.1"/>
    <property type="molecule type" value="Genomic_DNA"/>
</dbReference>
<dbReference type="PATRIC" id="fig|361183.4.peg.2739"/>
<dbReference type="Proteomes" id="UP000057938">
    <property type="component" value="Chromosome"/>
</dbReference>
<reference evidence="7 8" key="1">
    <citation type="submission" date="2015-09" db="EMBL/GenBank/DDBJ databases">
        <title>Complete genome sequence of a benzo[a]pyrene-degrading bacterium Altererythrobacter epoxidivorans CGMCC 1.7731T.</title>
        <authorList>
            <person name="Li Z."/>
            <person name="Cheng H."/>
            <person name="Huo Y."/>
            <person name="Xu X."/>
        </authorList>
    </citation>
    <scope>NUCLEOTIDE SEQUENCE [LARGE SCALE GENOMIC DNA]</scope>
    <source>
        <strain evidence="7 8">CGMCC 1.7731</strain>
    </source>
</reference>
<dbReference type="STRING" id="361183.AMC99_02786"/>
<dbReference type="InterPro" id="IPR010920">
    <property type="entry name" value="LSM_dom_sf"/>
</dbReference>
<dbReference type="PANTHER" id="PTHR30566:SF25">
    <property type="entry name" value="INNER MEMBRANE PROTEIN"/>
    <property type="match status" value="1"/>
</dbReference>
<evidence type="ECO:0000256" key="3">
    <source>
        <dbReference type="ARBA" id="ARBA00022989"/>
    </source>
</evidence>
<dbReference type="InterPro" id="IPR006685">
    <property type="entry name" value="MscS_channel_2nd"/>
</dbReference>
<evidence type="ECO:0000256" key="1">
    <source>
        <dbReference type="ARBA" id="ARBA00004370"/>
    </source>
</evidence>
<evidence type="ECO:0000259" key="6">
    <source>
        <dbReference type="Pfam" id="PF00924"/>
    </source>
</evidence>
<gene>
    <name evidence="7" type="ORF">AMC99_02786</name>
</gene>
<feature type="domain" description="Mechanosensitive ion channel MscS" evidence="6">
    <location>
        <begin position="191"/>
        <end position="256"/>
    </location>
</feature>
<dbReference type="OrthoDB" id="9792218at2"/>
<dbReference type="SUPFAM" id="SSF50182">
    <property type="entry name" value="Sm-like ribonucleoproteins"/>
    <property type="match status" value="1"/>
</dbReference>
<feature type="transmembrane region" description="Helical" evidence="5">
    <location>
        <begin position="20"/>
        <end position="39"/>
    </location>
</feature>
<dbReference type="Gene3D" id="1.10.287.1260">
    <property type="match status" value="1"/>
</dbReference>
<evidence type="ECO:0000256" key="5">
    <source>
        <dbReference type="SAM" id="Phobius"/>
    </source>
</evidence>
<dbReference type="GO" id="GO:0016020">
    <property type="term" value="C:membrane"/>
    <property type="evidence" value="ECO:0007669"/>
    <property type="project" value="UniProtKB-SubCell"/>
</dbReference>
<dbReference type="RefSeq" id="WP_061927393.1">
    <property type="nucleotide sequence ID" value="NZ_CP012669.1"/>
</dbReference>
<comment type="subcellular location">
    <subcellularLocation>
        <location evidence="1">Membrane</location>
    </subcellularLocation>
</comment>
<evidence type="ECO:0000256" key="4">
    <source>
        <dbReference type="ARBA" id="ARBA00023136"/>
    </source>
</evidence>
<evidence type="ECO:0000313" key="8">
    <source>
        <dbReference type="Proteomes" id="UP000057938"/>
    </source>
</evidence>
<keyword evidence="2 5" id="KW-0812">Transmembrane</keyword>
<sequence length="363" mass="40185">MFERYNPANWSIDWTEVTVTAGEVLLAIAVAIISSYIAYRVIFGIVHRITHASETEVDELIVERLRRPVKWSFIAIGLTLVAQVNSDLQSVWEPLAQFLRPALLGWIAYTLVKAFTVALELRLESSEDPVAVRSRRTRIAVLSRTATVAIVILTVGLMLFSIPSVQAIGTTMLASAGLAALAVGAAAQPALKSLIAGLQVALTEPLRIGDLVKVDGEAGRVEEVRMSFITVRTWDERVLIVPTSRFLDGSFENWSRKSEKLTGPVFLHLDPAAEIEPIRAEFIRFVEAQELYDGRNLALVMTEAYPESIELRLSMSAETIGDLFQLRCAVREHMLAWLKQNQPEALIRHRLEVEAANARASGG</sequence>
<feature type="transmembrane region" description="Helical" evidence="5">
    <location>
        <begin position="141"/>
        <end position="162"/>
    </location>
</feature>
<accession>A0A0M5L7M0</accession>
<evidence type="ECO:0000256" key="2">
    <source>
        <dbReference type="ARBA" id="ARBA00022692"/>
    </source>
</evidence>
<dbReference type="PANTHER" id="PTHR30566">
    <property type="entry name" value="YNAI-RELATED MECHANOSENSITIVE ION CHANNEL"/>
    <property type="match status" value="1"/>
</dbReference>
<dbReference type="InterPro" id="IPR023408">
    <property type="entry name" value="MscS_beta-dom_sf"/>
</dbReference>